<name>A0A917DKL0_9BACT</name>
<protein>
    <recommendedName>
        <fullName evidence="3">WG repeat-containing protein</fullName>
    </recommendedName>
</protein>
<organism evidence="1 2">
    <name type="scientific">Emticicia aquatilis</name>
    <dbReference type="NCBI Taxonomy" id="1537369"/>
    <lineage>
        <taxon>Bacteria</taxon>
        <taxon>Pseudomonadati</taxon>
        <taxon>Bacteroidota</taxon>
        <taxon>Cytophagia</taxon>
        <taxon>Cytophagales</taxon>
        <taxon>Leadbetterellaceae</taxon>
        <taxon>Emticicia</taxon>
    </lineage>
</organism>
<evidence type="ECO:0000313" key="1">
    <source>
        <dbReference type="EMBL" id="GGD45003.1"/>
    </source>
</evidence>
<evidence type="ECO:0008006" key="3">
    <source>
        <dbReference type="Google" id="ProtNLM"/>
    </source>
</evidence>
<reference evidence="1" key="1">
    <citation type="journal article" date="2014" name="Int. J. Syst. Evol. Microbiol.">
        <title>Complete genome sequence of Corynebacterium casei LMG S-19264T (=DSM 44701T), isolated from a smear-ripened cheese.</title>
        <authorList>
            <consortium name="US DOE Joint Genome Institute (JGI-PGF)"/>
            <person name="Walter F."/>
            <person name="Albersmeier A."/>
            <person name="Kalinowski J."/>
            <person name="Ruckert C."/>
        </authorList>
    </citation>
    <scope>NUCLEOTIDE SEQUENCE</scope>
    <source>
        <strain evidence="1">CGMCC 1.15958</strain>
    </source>
</reference>
<comment type="caution">
    <text evidence="1">The sequence shown here is derived from an EMBL/GenBank/DDBJ whole genome shotgun (WGS) entry which is preliminary data.</text>
</comment>
<dbReference type="RefSeq" id="WP_188764556.1">
    <property type="nucleotide sequence ID" value="NZ_BMKK01000001.1"/>
</dbReference>
<evidence type="ECO:0000313" key="2">
    <source>
        <dbReference type="Proteomes" id="UP000609064"/>
    </source>
</evidence>
<dbReference type="Proteomes" id="UP000609064">
    <property type="component" value="Unassembled WGS sequence"/>
</dbReference>
<gene>
    <name evidence="1" type="ORF">GCM10011514_06270</name>
</gene>
<sequence length="169" mass="19313">MRKLLFFLCFVQLSFAQSIEYQTEILTRPTAEPCMIVNDVRAAQNIIANNRLDYLIIDNHGDVNAFYYANGELNVLRPHTSDVFLSVRDDWGRVISYPSLFFDKASYDKPITFRIGICSNCRNSTIGVQYGLLKWKKNEADNTKALIAGRYMGIARLPNGGLLSDYTRR</sequence>
<accession>A0A917DKL0</accession>
<proteinExistence type="predicted"/>
<dbReference type="AlphaFoldDB" id="A0A917DKL0"/>
<dbReference type="EMBL" id="BMKK01000001">
    <property type="protein sequence ID" value="GGD45003.1"/>
    <property type="molecule type" value="Genomic_DNA"/>
</dbReference>
<reference evidence="1" key="2">
    <citation type="submission" date="2020-09" db="EMBL/GenBank/DDBJ databases">
        <authorList>
            <person name="Sun Q."/>
            <person name="Zhou Y."/>
        </authorList>
    </citation>
    <scope>NUCLEOTIDE SEQUENCE</scope>
    <source>
        <strain evidence="1">CGMCC 1.15958</strain>
    </source>
</reference>
<keyword evidence="2" id="KW-1185">Reference proteome</keyword>